<dbReference type="EMBL" id="JABEBT010000008">
    <property type="protein sequence ID" value="KAF7638929.1"/>
    <property type="molecule type" value="Genomic_DNA"/>
</dbReference>
<protein>
    <recommendedName>
        <fullName evidence="18">Glycoprotein-N-acetylgalactosamine 3-beta-galactosyltransferase 1</fullName>
        <ecNumber evidence="6">2.4.1.122</ecNumber>
    </recommendedName>
    <alternativeName>
        <fullName evidence="20">Core 1 O-glycan T-synthase</fullName>
    </alternativeName>
    <alternativeName>
        <fullName evidence="21">Core 1 UDP-galactose:N-acetylgalactosamine-alpha-R beta 1,3-galactosyltransferase 1</fullName>
    </alternativeName>
    <alternativeName>
        <fullName evidence="19">Core 1 beta1,3-galactosyltransferase 1</fullName>
    </alternativeName>
</protein>
<evidence type="ECO:0000256" key="6">
    <source>
        <dbReference type="ARBA" id="ARBA00012557"/>
    </source>
</evidence>
<evidence type="ECO:0000256" key="1">
    <source>
        <dbReference type="ARBA" id="ARBA00001936"/>
    </source>
</evidence>
<evidence type="ECO:0000259" key="24">
    <source>
        <dbReference type="Pfam" id="PF02434"/>
    </source>
</evidence>
<evidence type="ECO:0000256" key="19">
    <source>
        <dbReference type="ARBA" id="ARBA00041226"/>
    </source>
</evidence>
<dbReference type="Proteomes" id="UP000605970">
    <property type="component" value="Unassembled WGS sequence"/>
</dbReference>
<evidence type="ECO:0000256" key="8">
    <source>
        <dbReference type="ARBA" id="ARBA00022679"/>
    </source>
</evidence>
<comment type="subcellular location">
    <subcellularLocation>
        <location evidence="2">Membrane</location>
        <topology evidence="2">Single-pass type II membrane protein</topology>
    </subcellularLocation>
</comment>
<evidence type="ECO:0000256" key="17">
    <source>
        <dbReference type="ARBA" id="ARBA00023211"/>
    </source>
</evidence>
<evidence type="ECO:0000313" key="26">
    <source>
        <dbReference type="Proteomes" id="UP000605970"/>
    </source>
</evidence>
<dbReference type="EC" id="2.4.1.122" evidence="6"/>
<reference evidence="25" key="1">
    <citation type="journal article" date="2020" name="Ecol. Evol.">
        <title>Genome structure and content of the rice root-knot nematode (Meloidogyne graminicola).</title>
        <authorList>
            <person name="Phan N.T."/>
            <person name="Danchin E.G.J."/>
            <person name="Klopp C."/>
            <person name="Perfus-Barbeoch L."/>
            <person name="Kozlowski D.K."/>
            <person name="Koutsovoulos G.D."/>
            <person name="Lopez-Roques C."/>
            <person name="Bouchez O."/>
            <person name="Zahm M."/>
            <person name="Besnard G."/>
            <person name="Bellafiore S."/>
        </authorList>
    </citation>
    <scope>NUCLEOTIDE SEQUENCE</scope>
    <source>
        <strain evidence="25">VN-18</strain>
    </source>
</reference>
<keyword evidence="17" id="KW-0464">Manganese</keyword>
<sequence length="376" mass="43714">MLHKLPRWIKHIPFYLQTISLGQFNLFLGMIIGFVLSFVIFLNYDCSSAFQKSSYQKKLIFNEMRNHSANSTVFQHSISSKFSTIIENNTNSMNMSTKTPKLFNSSISSEIKLEDYNKMLSFQMNCSRKNKDRNTLALKISKRIKILCLITTIKDYHKSRAIHVKNTWAKHCNKFIFISSVNDYTLPSIKFNITEGREFLWGKTKAAFQYAYDHYINKFDWFLKADDDTFVILENLRYMLMPHSSEEPIYFGCKFKPFVKQGYMSGGAGYVMSRKSLKLLVEEGFTNASACSEGSEGSEDAEIGVCLENVGVKAGDSRDALGRHRFMPFTPENHMNLKLAGEDFWIWKYMYYNIEKDQKCCSEYAISFHYIRADFM</sequence>
<proteinExistence type="inferred from homology"/>
<evidence type="ECO:0000256" key="4">
    <source>
        <dbReference type="ARBA" id="ARBA00006462"/>
    </source>
</evidence>
<gene>
    <name evidence="25" type="ORF">Mgra_00001451</name>
</gene>
<evidence type="ECO:0000256" key="9">
    <source>
        <dbReference type="ARBA" id="ARBA00022692"/>
    </source>
</evidence>
<dbReference type="PANTHER" id="PTHR23033">
    <property type="entry name" value="BETA1,3-GALACTOSYLTRANSFERASE"/>
    <property type="match status" value="1"/>
</dbReference>
<evidence type="ECO:0000256" key="2">
    <source>
        <dbReference type="ARBA" id="ARBA00004606"/>
    </source>
</evidence>
<evidence type="ECO:0000256" key="16">
    <source>
        <dbReference type="ARBA" id="ARBA00023180"/>
    </source>
</evidence>
<keyword evidence="14 23" id="KW-0472">Membrane</keyword>
<keyword evidence="13 23" id="KW-1133">Transmembrane helix</keyword>
<comment type="function">
    <text evidence="22">Glycosyltransferase that generates the core 1 O-glycan Gal-beta1-3GalNAc-alpha1-Ser/Thr (T antigen), which is a precursor for many extended O-glycans in glycoproteins.</text>
</comment>
<keyword evidence="9 23" id="KW-0812">Transmembrane</keyword>
<name>A0A8T0A0U7_9BILA</name>
<feature type="transmembrane region" description="Helical" evidence="23">
    <location>
        <begin position="21"/>
        <end position="44"/>
    </location>
</feature>
<evidence type="ECO:0000313" key="25">
    <source>
        <dbReference type="EMBL" id="KAF7638929.1"/>
    </source>
</evidence>
<dbReference type="GO" id="GO:0016263">
    <property type="term" value="F:glycoprotein-N-acetylgalactosamine 3-beta-galactosyltransferase activity"/>
    <property type="evidence" value="ECO:0007669"/>
    <property type="project" value="UniProtKB-EC"/>
</dbReference>
<evidence type="ECO:0000256" key="23">
    <source>
        <dbReference type="SAM" id="Phobius"/>
    </source>
</evidence>
<evidence type="ECO:0000256" key="7">
    <source>
        <dbReference type="ARBA" id="ARBA00022676"/>
    </source>
</evidence>
<dbReference type="GO" id="GO:0000166">
    <property type="term" value="F:nucleotide binding"/>
    <property type="evidence" value="ECO:0007669"/>
    <property type="project" value="UniProtKB-KW"/>
</dbReference>
<evidence type="ECO:0000256" key="10">
    <source>
        <dbReference type="ARBA" id="ARBA00022723"/>
    </source>
</evidence>
<dbReference type="Gene3D" id="3.90.550.50">
    <property type="match status" value="1"/>
</dbReference>
<keyword evidence="11" id="KW-0547">Nucleotide-binding</keyword>
<keyword evidence="7" id="KW-0328">Glycosyltransferase</keyword>
<evidence type="ECO:0000256" key="12">
    <source>
        <dbReference type="ARBA" id="ARBA00022968"/>
    </source>
</evidence>
<evidence type="ECO:0000256" key="15">
    <source>
        <dbReference type="ARBA" id="ARBA00023157"/>
    </source>
</evidence>
<feature type="domain" description="Fringe-like glycosyltransferase" evidence="24">
    <location>
        <begin position="146"/>
        <end position="314"/>
    </location>
</feature>
<dbReference type="GO" id="GO:0016020">
    <property type="term" value="C:membrane"/>
    <property type="evidence" value="ECO:0007669"/>
    <property type="project" value="UniProtKB-SubCell"/>
</dbReference>
<keyword evidence="15" id="KW-1015">Disulfide bond</keyword>
<dbReference type="AlphaFoldDB" id="A0A8T0A0U7"/>
<comment type="caution">
    <text evidence="25">The sequence shown here is derived from an EMBL/GenBank/DDBJ whole genome shotgun (WGS) entry which is preliminary data.</text>
</comment>
<dbReference type="PANTHER" id="PTHR23033:SF14">
    <property type="entry name" value="GLYCOPROTEIN-N-ACETYLGALACTOSAMINE 3-BETA-GALACTOSYLTRANSFERASE 1-RELATED"/>
    <property type="match status" value="1"/>
</dbReference>
<keyword evidence="10" id="KW-0479">Metal-binding</keyword>
<keyword evidence="8" id="KW-0808">Transferase</keyword>
<keyword evidence="12" id="KW-0735">Signal-anchor</keyword>
<keyword evidence="16" id="KW-0325">Glycoprotein</keyword>
<dbReference type="InterPro" id="IPR003378">
    <property type="entry name" value="Fringe-like_glycosylTrfase"/>
</dbReference>
<dbReference type="Pfam" id="PF02434">
    <property type="entry name" value="Fringe"/>
    <property type="match status" value="1"/>
</dbReference>
<evidence type="ECO:0000256" key="20">
    <source>
        <dbReference type="ARBA" id="ARBA00042009"/>
    </source>
</evidence>
<organism evidence="25 26">
    <name type="scientific">Meloidogyne graminicola</name>
    <dbReference type="NCBI Taxonomy" id="189291"/>
    <lineage>
        <taxon>Eukaryota</taxon>
        <taxon>Metazoa</taxon>
        <taxon>Ecdysozoa</taxon>
        <taxon>Nematoda</taxon>
        <taxon>Chromadorea</taxon>
        <taxon>Rhabditida</taxon>
        <taxon>Tylenchina</taxon>
        <taxon>Tylenchomorpha</taxon>
        <taxon>Tylenchoidea</taxon>
        <taxon>Meloidogynidae</taxon>
        <taxon>Meloidogyninae</taxon>
        <taxon>Meloidogyne</taxon>
    </lineage>
</organism>
<evidence type="ECO:0000256" key="11">
    <source>
        <dbReference type="ARBA" id="ARBA00022741"/>
    </source>
</evidence>
<keyword evidence="26" id="KW-1185">Reference proteome</keyword>
<comment type="subunit">
    <text evidence="5">Homodimer; disulfide-linked.</text>
</comment>
<dbReference type="FunFam" id="3.90.550.50:FF:000017">
    <property type="entry name" value="Glycoprotein-N-acetylgalactosamine 3-beta-galactosyltransferase 1"/>
    <property type="match status" value="1"/>
</dbReference>
<evidence type="ECO:0000256" key="18">
    <source>
        <dbReference type="ARBA" id="ARBA00040898"/>
    </source>
</evidence>
<comment type="similarity">
    <text evidence="4">Belongs to the glycosyltransferase 31 family. Beta3-Gal-T subfamily.</text>
</comment>
<dbReference type="InterPro" id="IPR026050">
    <property type="entry name" value="C1GALT1/C1GALT1_chp1"/>
</dbReference>
<evidence type="ECO:0000256" key="13">
    <source>
        <dbReference type="ARBA" id="ARBA00022989"/>
    </source>
</evidence>
<evidence type="ECO:0000256" key="21">
    <source>
        <dbReference type="ARBA" id="ARBA00043065"/>
    </source>
</evidence>
<comment type="cofactor">
    <cofactor evidence="1">
        <name>Mn(2+)</name>
        <dbReference type="ChEBI" id="CHEBI:29035"/>
    </cofactor>
</comment>
<evidence type="ECO:0000256" key="14">
    <source>
        <dbReference type="ARBA" id="ARBA00023136"/>
    </source>
</evidence>
<comment type="pathway">
    <text evidence="3">Protein modification; protein glycosylation.</text>
</comment>
<dbReference type="OrthoDB" id="414175at2759"/>
<evidence type="ECO:0000256" key="3">
    <source>
        <dbReference type="ARBA" id="ARBA00004922"/>
    </source>
</evidence>
<evidence type="ECO:0000256" key="22">
    <source>
        <dbReference type="ARBA" id="ARBA00059245"/>
    </source>
</evidence>
<evidence type="ECO:0000256" key="5">
    <source>
        <dbReference type="ARBA" id="ARBA00011748"/>
    </source>
</evidence>
<accession>A0A8T0A0U7</accession>
<dbReference type="GO" id="GO:0030145">
    <property type="term" value="F:manganese ion binding"/>
    <property type="evidence" value="ECO:0007669"/>
    <property type="project" value="UniProtKB-ARBA"/>
</dbReference>